<accession>W4KP00</accession>
<dbReference type="InterPro" id="IPR010505">
    <property type="entry name" value="MoaA_twitch"/>
</dbReference>
<dbReference type="Gene3D" id="3.30.70.640">
    <property type="entry name" value="Molybdopterin cofactor biosynthesis C (MoaC) domain"/>
    <property type="match status" value="1"/>
</dbReference>
<dbReference type="SFLD" id="SFLDG01067">
    <property type="entry name" value="SPASM/twitch_domain_containing"/>
    <property type="match status" value="1"/>
</dbReference>
<dbReference type="InterPro" id="IPR058240">
    <property type="entry name" value="rSAM_sf"/>
</dbReference>
<evidence type="ECO:0000256" key="13">
    <source>
        <dbReference type="ARBA" id="ARBA00023150"/>
    </source>
</evidence>
<dbReference type="RefSeq" id="XP_009541056.1">
    <property type="nucleotide sequence ID" value="XM_009542761.1"/>
</dbReference>
<dbReference type="InParanoid" id="W4KP00"/>
<dbReference type="Pfam" id="PF06463">
    <property type="entry name" value="Mob_synth_C"/>
    <property type="match status" value="1"/>
</dbReference>
<name>W4KP00_HETIT</name>
<gene>
    <name evidence="18" type="ORF">HETIRDRAFT_307296</name>
</gene>
<dbReference type="HAMAP" id="MF_01225_B">
    <property type="entry name" value="MoaA_B"/>
    <property type="match status" value="1"/>
</dbReference>
<feature type="compositionally biased region" description="Basic and acidic residues" evidence="16">
    <location>
        <begin position="508"/>
        <end position="525"/>
    </location>
</feature>
<keyword evidence="9" id="KW-0547">Nucleotide-binding</keyword>
<dbReference type="PROSITE" id="PS51918">
    <property type="entry name" value="RADICAL_SAM"/>
    <property type="match status" value="1"/>
</dbReference>
<evidence type="ECO:0000256" key="16">
    <source>
        <dbReference type="SAM" id="MobiDB-lite"/>
    </source>
</evidence>
<dbReference type="Pfam" id="PF01967">
    <property type="entry name" value="MoaC"/>
    <property type="match status" value="1"/>
</dbReference>
<dbReference type="Pfam" id="PF04055">
    <property type="entry name" value="Radical_SAM"/>
    <property type="match status" value="1"/>
</dbReference>
<proteinExistence type="inferred from homology"/>
<dbReference type="InterPro" id="IPR006638">
    <property type="entry name" value="Elp3/MiaA/NifB-like_rSAM"/>
</dbReference>
<evidence type="ECO:0000256" key="14">
    <source>
        <dbReference type="ARBA" id="ARBA00023239"/>
    </source>
</evidence>
<keyword evidence="7" id="KW-0949">S-adenosyl-L-methionine</keyword>
<feature type="region of interest" description="Disordered" evidence="16">
    <location>
        <begin position="495"/>
        <end position="526"/>
    </location>
</feature>
<dbReference type="GO" id="GO:0061799">
    <property type="term" value="F:cyclic pyranopterin monophosphate synthase activity"/>
    <property type="evidence" value="ECO:0007669"/>
    <property type="project" value="TreeGrafter"/>
</dbReference>
<dbReference type="STRING" id="747525.W4KP00"/>
<keyword evidence="11" id="KW-0411">Iron-sulfur</keyword>
<evidence type="ECO:0000256" key="5">
    <source>
        <dbReference type="ARBA" id="ARBA00012167"/>
    </source>
</evidence>
<keyword evidence="13" id="KW-0501">Molybdenum cofactor biosynthesis</keyword>
<evidence type="ECO:0000256" key="11">
    <source>
        <dbReference type="ARBA" id="ARBA00023014"/>
    </source>
</evidence>
<dbReference type="GO" id="GO:0061798">
    <property type="term" value="F:GTP 3',8'-cyclase activity"/>
    <property type="evidence" value="ECO:0007669"/>
    <property type="project" value="UniProtKB-EC"/>
</dbReference>
<dbReference type="GeneID" id="20669479"/>
<dbReference type="InterPro" id="IPR050105">
    <property type="entry name" value="MoCo_biosynth_MoaA/MoaC"/>
</dbReference>
<dbReference type="InterPro" id="IPR000385">
    <property type="entry name" value="MoaA_NifB_PqqE_Fe-S-bd_CS"/>
</dbReference>
<dbReference type="eggNOG" id="KOG2876">
    <property type="taxonomic scope" value="Eukaryota"/>
</dbReference>
<comment type="cofactor">
    <cofactor evidence="1">
        <name>[4Fe-4S] cluster</name>
        <dbReference type="ChEBI" id="CHEBI:49883"/>
    </cofactor>
</comment>
<dbReference type="CDD" id="cd21117">
    <property type="entry name" value="Twitch_MoaA"/>
    <property type="match status" value="1"/>
</dbReference>
<dbReference type="PROSITE" id="PS01305">
    <property type="entry name" value="MOAA_NIFB_PQQE"/>
    <property type="match status" value="1"/>
</dbReference>
<evidence type="ECO:0000259" key="17">
    <source>
        <dbReference type="PROSITE" id="PS51918"/>
    </source>
</evidence>
<dbReference type="SFLD" id="SFLDS00029">
    <property type="entry name" value="Radical_SAM"/>
    <property type="match status" value="1"/>
</dbReference>
<dbReference type="InterPro" id="IPR002820">
    <property type="entry name" value="Mopterin_CF_biosynth-C_dom"/>
</dbReference>
<dbReference type="AlphaFoldDB" id="W4KP00"/>
<evidence type="ECO:0000256" key="12">
    <source>
        <dbReference type="ARBA" id="ARBA00023134"/>
    </source>
</evidence>
<dbReference type="SUPFAM" id="SSF102114">
    <property type="entry name" value="Radical SAM enzymes"/>
    <property type="match status" value="1"/>
</dbReference>
<dbReference type="OrthoDB" id="429626at2759"/>
<dbReference type="EMBL" id="KI925454">
    <property type="protein sequence ID" value="ETW87115.1"/>
    <property type="molecule type" value="Genomic_DNA"/>
</dbReference>
<dbReference type="InterPro" id="IPR013483">
    <property type="entry name" value="MoaA"/>
</dbReference>
<evidence type="ECO:0000256" key="3">
    <source>
        <dbReference type="ARBA" id="ARBA00008484"/>
    </source>
</evidence>
<keyword evidence="6" id="KW-0004">4Fe-4S</keyword>
<evidence type="ECO:0000256" key="9">
    <source>
        <dbReference type="ARBA" id="ARBA00022741"/>
    </source>
</evidence>
<dbReference type="SFLD" id="SFLDG01386">
    <property type="entry name" value="main_SPASM_domain-containing"/>
    <property type="match status" value="1"/>
</dbReference>
<organism evidence="18 19">
    <name type="scientific">Heterobasidion irregulare (strain TC 32-1)</name>
    <dbReference type="NCBI Taxonomy" id="747525"/>
    <lineage>
        <taxon>Eukaryota</taxon>
        <taxon>Fungi</taxon>
        <taxon>Dikarya</taxon>
        <taxon>Basidiomycota</taxon>
        <taxon>Agaricomycotina</taxon>
        <taxon>Agaricomycetes</taxon>
        <taxon>Russulales</taxon>
        <taxon>Bondarzewiaceae</taxon>
        <taxon>Heterobasidion</taxon>
        <taxon>Heterobasidion annosum species complex</taxon>
    </lineage>
</organism>
<keyword evidence="8" id="KW-0479">Metal-binding</keyword>
<comment type="catalytic activity">
    <reaction evidence="15">
        <text>GTP + AH2 + S-adenosyl-L-methionine = (8S)-3',8-cyclo-7,8-dihydroguanosine 5'-triphosphate + 5'-deoxyadenosine + L-methionine + A + H(+)</text>
        <dbReference type="Rhea" id="RHEA:49576"/>
        <dbReference type="ChEBI" id="CHEBI:13193"/>
        <dbReference type="ChEBI" id="CHEBI:15378"/>
        <dbReference type="ChEBI" id="CHEBI:17319"/>
        <dbReference type="ChEBI" id="CHEBI:17499"/>
        <dbReference type="ChEBI" id="CHEBI:37565"/>
        <dbReference type="ChEBI" id="CHEBI:57844"/>
        <dbReference type="ChEBI" id="CHEBI:59789"/>
        <dbReference type="ChEBI" id="CHEBI:131766"/>
        <dbReference type="EC" id="4.1.99.22"/>
    </reaction>
</comment>
<dbReference type="NCBIfam" id="TIGR02666">
    <property type="entry name" value="moaA"/>
    <property type="match status" value="1"/>
</dbReference>
<evidence type="ECO:0000256" key="1">
    <source>
        <dbReference type="ARBA" id="ARBA00001966"/>
    </source>
</evidence>
<dbReference type="GO" id="GO:0046872">
    <property type="term" value="F:metal ion binding"/>
    <property type="evidence" value="ECO:0007669"/>
    <property type="project" value="UniProtKB-KW"/>
</dbReference>
<dbReference type="KEGG" id="hir:HETIRDRAFT_307296"/>
<dbReference type="Proteomes" id="UP000030671">
    <property type="component" value="Unassembled WGS sequence"/>
</dbReference>
<evidence type="ECO:0000313" key="18">
    <source>
        <dbReference type="EMBL" id="ETW87115.1"/>
    </source>
</evidence>
<dbReference type="InterPro" id="IPR007197">
    <property type="entry name" value="rSAM"/>
</dbReference>
<dbReference type="InterPro" id="IPR013785">
    <property type="entry name" value="Aldolase_TIM"/>
</dbReference>
<reference evidence="18 19" key="1">
    <citation type="journal article" date="2012" name="New Phytol.">
        <title>Insight into trade-off between wood decay and parasitism from the genome of a fungal forest pathogen.</title>
        <authorList>
            <person name="Olson A."/>
            <person name="Aerts A."/>
            <person name="Asiegbu F."/>
            <person name="Belbahri L."/>
            <person name="Bouzid O."/>
            <person name="Broberg A."/>
            <person name="Canback B."/>
            <person name="Coutinho P.M."/>
            <person name="Cullen D."/>
            <person name="Dalman K."/>
            <person name="Deflorio G."/>
            <person name="van Diepen L.T."/>
            <person name="Dunand C."/>
            <person name="Duplessis S."/>
            <person name="Durling M."/>
            <person name="Gonthier P."/>
            <person name="Grimwood J."/>
            <person name="Fossdal C.G."/>
            <person name="Hansson D."/>
            <person name="Henrissat B."/>
            <person name="Hietala A."/>
            <person name="Himmelstrand K."/>
            <person name="Hoffmeister D."/>
            <person name="Hogberg N."/>
            <person name="James T.Y."/>
            <person name="Karlsson M."/>
            <person name="Kohler A."/>
            <person name="Kues U."/>
            <person name="Lee Y.H."/>
            <person name="Lin Y.C."/>
            <person name="Lind M."/>
            <person name="Lindquist E."/>
            <person name="Lombard V."/>
            <person name="Lucas S."/>
            <person name="Lunden K."/>
            <person name="Morin E."/>
            <person name="Murat C."/>
            <person name="Park J."/>
            <person name="Raffaello T."/>
            <person name="Rouze P."/>
            <person name="Salamov A."/>
            <person name="Schmutz J."/>
            <person name="Solheim H."/>
            <person name="Stahlberg J."/>
            <person name="Velez H."/>
            <person name="de Vries R.P."/>
            <person name="Wiebenga A."/>
            <person name="Woodward S."/>
            <person name="Yakovlev I."/>
            <person name="Garbelotto M."/>
            <person name="Martin F."/>
            <person name="Grigoriev I.V."/>
            <person name="Stenlid J."/>
        </authorList>
    </citation>
    <scope>NUCLEOTIDE SEQUENCE [LARGE SCALE GENOMIC DNA]</scope>
    <source>
        <strain evidence="18 19">TC 32-1</strain>
    </source>
</reference>
<evidence type="ECO:0000256" key="6">
    <source>
        <dbReference type="ARBA" id="ARBA00022485"/>
    </source>
</evidence>
<dbReference type="GO" id="GO:0006777">
    <property type="term" value="P:Mo-molybdopterin cofactor biosynthetic process"/>
    <property type="evidence" value="ECO:0007669"/>
    <property type="project" value="UniProtKB-KW"/>
</dbReference>
<dbReference type="SFLD" id="SFLDG01383">
    <property type="entry name" value="cyclic_pyranopterin_phosphate"/>
    <property type="match status" value="1"/>
</dbReference>
<dbReference type="SMART" id="SM00729">
    <property type="entry name" value="Elp3"/>
    <property type="match status" value="1"/>
</dbReference>
<evidence type="ECO:0000256" key="10">
    <source>
        <dbReference type="ARBA" id="ARBA00023004"/>
    </source>
</evidence>
<dbReference type="EC" id="4.1.99.22" evidence="5"/>
<evidence type="ECO:0000256" key="4">
    <source>
        <dbReference type="ARBA" id="ARBA00009862"/>
    </source>
</evidence>
<dbReference type="Gene3D" id="3.20.20.70">
    <property type="entry name" value="Aldolase class I"/>
    <property type="match status" value="1"/>
</dbReference>
<dbReference type="CDD" id="cd01335">
    <property type="entry name" value="Radical_SAM"/>
    <property type="match status" value="1"/>
</dbReference>
<keyword evidence="10" id="KW-0408">Iron</keyword>
<dbReference type="GO" id="GO:0005525">
    <property type="term" value="F:GTP binding"/>
    <property type="evidence" value="ECO:0007669"/>
    <property type="project" value="UniProtKB-KW"/>
</dbReference>
<evidence type="ECO:0000256" key="7">
    <source>
        <dbReference type="ARBA" id="ARBA00022691"/>
    </source>
</evidence>
<dbReference type="GO" id="GO:0051539">
    <property type="term" value="F:4 iron, 4 sulfur cluster binding"/>
    <property type="evidence" value="ECO:0007669"/>
    <property type="project" value="UniProtKB-KW"/>
</dbReference>
<dbReference type="PANTHER" id="PTHR22960:SF0">
    <property type="entry name" value="MOLYBDENUM COFACTOR BIOSYNTHESIS PROTEIN 1"/>
    <property type="match status" value="1"/>
</dbReference>
<dbReference type="PANTHER" id="PTHR22960">
    <property type="entry name" value="MOLYBDOPTERIN COFACTOR SYNTHESIS PROTEIN A"/>
    <property type="match status" value="1"/>
</dbReference>
<evidence type="ECO:0000256" key="8">
    <source>
        <dbReference type="ARBA" id="ARBA00022723"/>
    </source>
</evidence>
<protein>
    <recommendedName>
        <fullName evidence="5">GTP 3',8-cyclase</fullName>
        <ecNumber evidence="5">4.1.99.22</ecNumber>
    </recommendedName>
</protein>
<dbReference type="InterPro" id="IPR040064">
    <property type="entry name" value="MoaA-like"/>
</dbReference>
<evidence type="ECO:0000313" key="19">
    <source>
        <dbReference type="Proteomes" id="UP000030671"/>
    </source>
</evidence>
<comment type="similarity">
    <text evidence="3">In the C-terminal section; belongs to the MoaC family.</text>
</comment>
<sequence>MRGITATRPSLSSLTRSHTSTAARWYTSPSGLAHAEPAPPSRRDLIRSRIAQVDAISSTAEVSPFLVDTFGRRHNYLRISLTERCNLRCFYCMPSEGVDLSPKSNILSDDEIIRLATLFVKSGVTKIRLTGGEPTVRKGLVDLVARLNELREHGLESIGMTSNGLVLHRYLSNLVQSGLTHLNLSLDTLDPFKFEIMTRRMGHQAVLRSLDHALVSDLKSVKMNVVIVKGLNDNEVLDFVDMTKDRNFSIRFIEFMPFTGNQWDKAKMVPSSELLSRISAAHPSLRKAADELNDTARSYRIPGYRGSIGFISSMSDHFCASCNRLRLTADGQIKVCLFDAKEVSLRDQMRQGADDTHLLRTIGRAVNGKKEKHDGMEDIDVVTNRPMILIGAIRLAPRVAYAWASRSARGARLNHLWSPTTVPPGLSTLERVRCLSTKSALDSSHQPESKLTHVDAEGRPHMVDVSNKESTSRTATAEGRIYLPRVAYELVFPTTRHAPGPLPTSRLGGEKPKHSEKSVVPDRAPDPALETNLGLGAAMSELEKAKSKARKKGDVLIVAQLAAIMACKRTAELIPLCHPLPLSHVSVALTPEVHPDPDATYDLTDLPDKGNTGRRPHLYSIKCIATVSCDGKTGVEMEALTAVSVGLLTVWDMLKAVAGKEMVIGDILVRGKAGGKSGDFVRRQ</sequence>
<comment type="pathway">
    <text evidence="2">Cofactor biosynthesis; molybdopterin biosynthesis.</text>
</comment>
<keyword evidence="14" id="KW-0456">Lyase</keyword>
<evidence type="ECO:0000256" key="15">
    <source>
        <dbReference type="ARBA" id="ARBA00048697"/>
    </source>
</evidence>
<dbReference type="SUPFAM" id="SSF55040">
    <property type="entry name" value="Molybdenum cofactor biosynthesis protein C, MoaC"/>
    <property type="match status" value="2"/>
</dbReference>
<evidence type="ECO:0000256" key="2">
    <source>
        <dbReference type="ARBA" id="ARBA00005046"/>
    </source>
</evidence>
<dbReference type="InterPro" id="IPR036522">
    <property type="entry name" value="MoaC_sf"/>
</dbReference>
<dbReference type="UniPathway" id="UPA00344"/>
<feature type="domain" description="Radical SAM core" evidence="17">
    <location>
        <begin position="69"/>
        <end position="302"/>
    </location>
</feature>
<comment type="similarity">
    <text evidence="4">In the N-terminal section; belongs to the radical SAM superfamily. MoaA family.</text>
</comment>
<dbReference type="HOGENOM" id="CLU_009273_7_2_1"/>
<keyword evidence="12" id="KW-0342">GTP-binding</keyword>
<keyword evidence="19" id="KW-1185">Reference proteome</keyword>